<evidence type="ECO:0000256" key="5">
    <source>
        <dbReference type="ARBA" id="ARBA00022536"/>
    </source>
</evidence>
<evidence type="ECO:0000256" key="4">
    <source>
        <dbReference type="ARBA" id="ARBA00022475"/>
    </source>
</evidence>
<evidence type="ECO:0000256" key="2">
    <source>
        <dbReference type="ARBA" id="ARBA00004609"/>
    </source>
</evidence>
<evidence type="ECO:0000256" key="6">
    <source>
        <dbReference type="ARBA" id="ARBA00022622"/>
    </source>
</evidence>
<evidence type="ECO:0000256" key="3">
    <source>
        <dbReference type="ARBA" id="ARBA00008871"/>
    </source>
</evidence>
<keyword evidence="24" id="KW-1185">Reference proteome</keyword>
<evidence type="ECO:0000256" key="1">
    <source>
        <dbReference type="ARBA" id="ARBA00000251"/>
    </source>
</evidence>
<dbReference type="PANTHER" id="PTHR11769">
    <property type="entry name" value="HYALURONIDASE"/>
    <property type="match status" value="1"/>
</dbReference>
<dbReference type="GO" id="GO:0005886">
    <property type="term" value="C:plasma membrane"/>
    <property type="evidence" value="ECO:0007669"/>
    <property type="project" value="UniProtKB-SubCell"/>
</dbReference>
<feature type="glycosylation site" description="N-linked (GlcNAc...) asparagine" evidence="19">
    <location>
        <position position="364"/>
    </location>
</feature>
<comment type="subcellular location">
    <subcellularLocation>
        <location evidence="2">Cell membrane</location>
        <topology evidence="2">Lipid-anchor</topology>
        <topology evidence="2">GPI-anchor</topology>
    </subcellularLocation>
</comment>
<dbReference type="InterPro" id="IPR018155">
    <property type="entry name" value="Hyaluronidase"/>
</dbReference>
<accession>A0A7J7WCU9</accession>
<organism evidence="23 24">
    <name type="scientific">Pipistrellus kuhlii</name>
    <name type="common">Kuhl's pipistrelle</name>
    <dbReference type="NCBI Taxonomy" id="59472"/>
    <lineage>
        <taxon>Eukaryota</taxon>
        <taxon>Metazoa</taxon>
        <taxon>Chordata</taxon>
        <taxon>Craniata</taxon>
        <taxon>Vertebrata</taxon>
        <taxon>Euteleostomi</taxon>
        <taxon>Mammalia</taxon>
        <taxon>Eutheria</taxon>
        <taxon>Laurasiatheria</taxon>
        <taxon>Chiroptera</taxon>
        <taxon>Yangochiroptera</taxon>
        <taxon>Vespertilionidae</taxon>
        <taxon>Pipistrellus</taxon>
    </lineage>
</organism>
<dbReference type="InterPro" id="IPR013785">
    <property type="entry name" value="Aldolase_TIM"/>
</dbReference>
<sequence>MWAGLSPAIALALALALALAVAWAKELKPTAAPIFTGRPFVVAWDVPTQDCGPRLKVPLDREESAFDVRASPNEGFVNQNITIFYRERLGPFPHFDAQGGPVHGGVPQNDSVLRAHLAALPERLRHYIRQPEPAGLAVIDWEDWRPVWVRNWQDKDVYRQRSRQLVASRHPDWPPERVAKQAQYEFEFGAREFMLRTLRAAKRFRPRHLWGFYLFPDCYNHDYAQNWATYTGRCPDVEVSRNDQLAWLWAESTALFPSVYLEEALASTPHVRNFVSFRVQEALRVARTHHAGHALPVYVFTRPTYTRSLTGLSQMDLISTIGESAALGAAGVVIWGDAGFTTSMETCQYLKSYLMQLLIPYVVNVSWAAHYCSRAQCHGHGRCVRRDPNTNAFLHLSASSFRLVPGRSPDEPLLRPQGELSWADLQHLQTHFQCQCYLGWGGEQCQWDRGGAARGAGGAWAGSHLTGPLAAAALALAWTL</sequence>
<evidence type="ECO:0000313" key="23">
    <source>
        <dbReference type="EMBL" id="KAF6335222.1"/>
    </source>
</evidence>
<feature type="disulfide bond" evidence="20">
    <location>
        <begin position="372"/>
        <end position="383"/>
    </location>
</feature>
<protein>
    <recommendedName>
        <fullName evidence="21">Hyaluronidase</fullName>
        <ecNumber evidence="21">3.2.1.35</ecNumber>
    </recommendedName>
</protein>
<evidence type="ECO:0000256" key="9">
    <source>
        <dbReference type="ARBA" id="ARBA00023136"/>
    </source>
</evidence>
<evidence type="ECO:0000256" key="19">
    <source>
        <dbReference type="PIRSR" id="PIRSR038193-2"/>
    </source>
</evidence>
<keyword evidence="12" id="KW-0325">Glycoprotein</keyword>
<feature type="active site" description="Proton donor" evidence="18">
    <location>
        <position position="142"/>
    </location>
</feature>
<evidence type="ECO:0000256" key="17">
    <source>
        <dbReference type="PIRNR" id="PIRNR038193"/>
    </source>
</evidence>
<dbReference type="Proteomes" id="UP000558488">
    <property type="component" value="Unassembled WGS sequence"/>
</dbReference>
<comment type="function">
    <text evidence="15">Catalyzes hyaluronan degradation into small fragments that are endocytosed and degraded in lysosomes by HYAL1 and exoglycosidases. Essential for the breakdown of extracellular matrix hyaluronan.</text>
</comment>
<keyword evidence="11" id="KW-0675">Receptor</keyword>
<proteinExistence type="inferred from homology"/>
<keyword evidence="6" id="KW-0336">GPI-anchor</keyword>
<dbReference type="Pfam" id="PF01630">
    <property type="entry name" value="Glyco_hydro_56"/>
    <property type="match status" value="1"/>
</dbReference>
<dbReference type="EMBL" id="JACAGB010000011">
    <property type="protein sequence ID" value="KAF6335222.1"/>
    <property type="molecule type" value="Genomic_DNA"/>
</dbReference>
<evidence type="ECO:0000256" key="16">
    <source>
        <dbReference type="ARBA" id="ARBA00093545"/>
    </source>
</evidence>
<evidence type="ECO:0000256" key="12">
    <source>
        <dbReference type="ARBA" id="ARBA00023180"/>
    </source>
</evidence>
<comment type="subunit">
    <text evidence="16">Interacts with MST1R.</text>
</comment>
<keyword evidence="13" id="KW-0449">Lipoprotein</keyword>
<dbReference type="InterPro" id="IPR017853">
    <property type="entry name" value="GH"/>
</dbReference>
<keyword evidence="9" id="KW-0472">Membrane</keyword>
<dbReference type="GO" id="GO:0005975">
    <property type="term" value="P:carbohydrate metabolic process"/>
    <property type="evidence" value="ECO:0007669"/>
    <property type="project" value="UniProtKB-UniRule"/>
</dbReference>
<evidence type="ECO:0000256" key="20">
    <source>
        <dbReference type="PIRSR" id="PIRSR038193-3"/>
    </source>
</evidence>
<evidence type="ECO:0000256" key="10">
    <source>
        <dbReference type="ARBA" id="ARBA00023157"/>
    </source>
</evidence>
<dbReference type="PRINTS" id="PR00846">
    <property type="entry name" value="GLHYDRLASE56"/>
</dbReference>
<evidence type="ECO:0000256" key="22">
    <source>
        <dbReference type="SAM" id="SignalP"/>
    </source>
</evidence>
<comment type="caution">
    <text evidence="23">The sequence shown here is derived from an EMBL/GenBank/DDBJ whole genome shotgun (WGS) entry which is preliminary data.</text>
</comment>
<dbReference type="EC" id="3.2.1.35" evidence="21"/>
<dbReference type="GO" id="GO:0098552">
    <property type="term" value="C:side of membrane"/>
    <property type="evidence" value="ECO:0007669"/>
    <property type="project" value="UniProtKB-KW"/>
</dbReference>
<dbReference type="GO" id="GO:0033906">
    <property type="term" value="F:hyaluronoglucuronidase activity"/>
    <property type="evidence" value="ECO:0007669"/>
    <property type="project" value="TreeGrafter"/>
</dbReference>
<evidence type="ECO:0000256" key="11">
    <source>
        <dbReference type="ARBA" id="ARBA00023170"/>
    </source>
</evidence>
<feature type="disulfide bond" evidence="20">
    <location>
        <begin position="436"/>
        <end position="445"/>
    </location>
</feature>
<feature type="disulfide bond" evidence="20">
    <location>
        <begin position="377"/>
        <end position="434"/>
    </location>
</feature>
<reference evidence="23 24" key="1">
    <citation type="journal article" date="2020" name="Nature">
        <title>Six reference-quality genomes reveal evolution of bat adaptations.</title>
        <authorList>
            <person name="Jebb D."/>
            <person name="Huang Z."/>
            <person name="Pippel M."/>
            <person name="Hughes G.M."/>
            <person name="Lavrichenko K."/>
            <person name="Devanna P."/>
            <person name="Winkler S."/>
            <person name="Jermiin L.S."/>
            <person name="Skirmuntt E.C."/>
            <person name="Katzourakis A."/>
            <person name="Burkitt-Gray L."/>
            <person name="Ray D.A."/>
            <person name="Sullivan K.A.M."/>
            <person name="Roscito J.G."/>
            <person name="Kirilenko B.M."/>
            <person name="Davalos L.M."/>
            <person name="Corthals A.P."/>
            <person name="Power M.L."/>
            <person name="Jones G."/>
            <person name="Ransome R.D."/>
            <person name="Dechmann D.K.N."/>
            <person name="Locatelli A.G."/>
            <person name="Puechmaille S.J."/>
            <person name="Fedrigo O."/>
            <person name="Jarvis E.D."/>
            <person name="Hiller M."/>
            <person name="Vernes S.C."/>
            <person name="Myers E.W."/>
            <person name="Teeling E.C."/>
        </authorList>
    </citation>
    <scope>NUCLEOTIDE SEQUENCE [LARGE SCALE GENOMIC DNA]</scope>
    <source>
        <strain evidence="23">MPipKuh1</strain>
        <tissue evidence="23">Flight muscle</tissue>
    </source>
</reference>
<evidence type="ECO:0000313" key="24">
    <source>
        <dbReference type="Proteomes" id="UP000558488"/>
    </source>
</evidence>
<dbReference type="FunFam" id="3.20.20.70:FF:000065">
    <property type="entry name" value="Hyaluronidase"/>
    <property type="match status" value="1"/>
</dbReference>
<evidence type="ECO:0000256" key="7">
    <source>
        <dbReference type="ARBA" id="ARBA00022729"/>
    </source>
</evidence>
<evidence type="ECO:0000256" key="13">
    <source>
        <dbReference type="ARBA" id="ARBA00023288"/>
    </source>
</evidence>
<dbReference type="PANTHER" id="PTHR11769:SF6">
    <property type="entry name" value="HYALURONIDASE-2"/>
    <property type="match status" value="1"/>
</dbReference>
<feature type="disulfide bond" evidence="20">
    <location>
        <begin position="51"/>
        <end position="347"/>
    </location>
</feature>
<keyword evidence="7 22" id="KW-0732">Signal</keyword>
<dbReference type="AlphaFoldDB" id="A0A7J7WCU9"/>
<evidence type="ECO:0000256" key="14">
    <source>
        <dbReference type="ARBA" id="ARBA00023295"/>
    </source>
</evidence>
<dbReference type="OrthoDB" id="5796153at2759"/>
<keyword evidence="10 20" id="KW-1015">Disulfide bond</keyword>
<dbReference type="GO" id="GO:0004415">
    <property type="term" value="F:hyalurononglucosaminidase activity"/>
    <property type="evidence" value="ECO:0007669"/>
    <property type="project" value="UniProtKB-UniRule"/>
</dbReference>
<keyword evidence="5" id="KW-0245">EGF-like domain</keyword>
<gene>
    <name evidence="23" type="ORF">mPipKuh1_006459</name>
</gene>
<dbReference type="Gene3D" id="3.20.20.70">
    <property type="entry name" value="Aldolase class I"/>
    <property type="match status" value="1"/>
</dbReference>
<keyword evidence="14 21" id="KW-0326">Glycosidase</keyword>
<dbReference type="PIRSF" id="PIRSF038193">
    <property type="entry name" value="Hyaluronidase"/>
    <property type="match status" value="1"/>
</dbReference>
<name>A0A7J7WCU9_PIPKU</name>
<comment type="similarity">
    <text evidence="3 17 21">Belongs to the glycosyl hydrolase 56 family.</text>
</comment>
<evidence type="ECO:0000256" key="21">
    <source>
        <dbReference type="RuleBase" id="RU610713"/>
    </source>
</evidence>
<feature type="disulfide bond" evidence="20">
    <location>
        <begin position="218"/>
        <end position="234"/>
    </location>
</feature>
<dbReference type="GO" id="GO:0031410">
    <property type="term" value="C:cytoplasmic vesicle"/>
    <property type="evidence" value="ECO:0007669"/>
    <property type="project" value="TreeGrafter"/>
</dbReference>
<feature type="chain" id="PRO_5029731794" description="Hyaluronidase" evidence="22">
    <location>
        <begin position="25"/>
        <end position="480"/>
    </location>
</feature>
<keyword evidence="8 21" id="KW-0378">Hydrolase</keyword>
<keyword evidence="4" id="KW-1003">Cell membrane</keyword>
<evidence type="ECO:0000256" key="8">
    <source>
        <dbReference type="ARBA" id="ARBA00022801"/>
    </source>
</evidence>
<evidence type="ECO:0000256" key="15">
    <source>
        <dbReference type="ARBA" id="ARBA00093332"/>
    </source>
</evidence>
<dbReference type="GO" id="GO:0030214">
    <property type="term" value="P:hyaluronan catabolic process"/>
    <property type="evidence" value="ECO:0007669"/>
    <property type="project" value="TreeGrafter"/>
</dbReference>
<evidence type="ECO:0000256" key="18">
    <source>
        <dbReference type="PIRSR" id="PIRSR038193-1"/>
    </source>
</evidence>
<comment type="catalytic activity">
    <reaction evidence="1 21">
        <text>Random hydrolysis of (1-&gt;4)-linkages between N-acetyl-beta-D-glucosamine and D-glucuronate residues in hyaluronate.</text>
        <dbReference type="EC" id="3.2.1.35"/>
    </reaction>
</comment>
<feature type="signal peptide" evidence="22">
    <location>
        <begin position="1"/>
        <end position="24"/>
    </location>
</feature>
<dbReference type="SUPFAM" id="SSF51445">
    <property type="entry name" value="(Trans)glycosidases"/>
    <property type="match status" value="1"/>
</dbReference>